<keyword evidence="2" id="KW-0689">Ribosomal protein</keyword>
<accession>A0A6A5HBV8</accession>
<dbReference type="EMBL" id="WUAV01000002">
    <property type="protein sequence ID" value="KAF1764306.1"/>
    <property type="molecule type" value="Genomic_DNA"/>
</dbReference>
<organism evidence="4 5">
    <name type="scientific">Caenorhabditis remanei</name>
    <name type="common">Caenorhabditis vulgaris</name>
    <dbReference type="NCBI Taxonomy" id="31234"/>
    <lineage>
        <taxon>Eukaryota</taxon>
        <taxon>Metazoa</taxon>
        <taxon>Ecdysozoa</taxon>
        <taxon>Nematoda</taxon>
        <taxon>Chromadorea</taxon>
        <taxon>Rhabditida</taxon>
        <taxon>Rhabditina</taxon>
        <taxon>Rhabditomorpha</taxon>
        <taxon>Rhabditoidea</taxon>
        <taxon>Rhabditidae</taxon>
        <taxon>Peloderinae</taxon>
        <taxon>Caenorhabditis</taxon>
    </lineage>
</organism>
<dbReference type="PANTHER" id="PTHR19836:SF19">
    <property type="entry name" value="SMALL RIBOSOMAL SUBUNIT PROTEIN US14M"/>
    <property type="match status" value="1"/>
</dbReference>
<dbReference type="AlphaFoldDB" id="A0A6A5HBV8"/>
<comment type="caution">
    <text evidence="4">The sequence shown here is derived from an EMBL/GenBank/DDBJ whole genome shotgun (WGS) entry which is preliminary data.</text>
</comment>
<reference evidence="4 5" key="1">
    <citation type="submission" date="2019-12" db="EMBL/GenBank/DDBJ databases">
        <title>Chromosome-level assembly of the Caenorhabditis remanei genome.</title>
        <authorList>
            <person name="Teterina A.A."/>
            <person name="Willis J.H."/>
            <person name="Phillips P.C."/>
        </authorList>
    </citation>
    <scope>NUCLEOTIDE SEQUENCE [LARGE SCALE GENOMIC DNA]</scope>
    <source>
        <strain evidence="4 5">PX506</strain>
        <tissue evidence="4">Whole organism</tissue>
    </source>
</reference>
<dbReference type="SUPFAM" id="SSF57716">
    <property type="entry name" value="Glucocorticoid receptor-like (DNA-binding domain)"/>
    <property type="match status" value="1"/>
</dbReference>
<evidence type="ECO:0000256" key="3">
    <source>
        <dbReference type="ARBA" id="ARBA00023274"/>
    </source>
</evidence>
<gene>
    <name evidence="4" type="ORF">GCK72_004253</name>
</gene>
<evidence type="ECO:0000256" key="2">
    <source>
        <dbReference type="ARBA" id="ARBA00022980"/>
    </source>
</evidence>
<name>A0A6A5HBV8_CAERE</name>
<dbReference type="RefSeq" id="XP_053588762.1">
    <property type="nucleotide sequence ID" value="XM_053724568.1"/>
</dbReference>
<dbReference type="KEGG" id="crq:GCK72_004253"/>
<dbReference type="Gene3D" id="1.10.287.1480">
    <property type="match status" value="1"/>
</dbReference>
<protein>
    <submittedName>
        <fullName evidence="4">Uncharacterized protein</fullName>
    </submittedName>
</protein>
<evidence type="ECO:0000313" key="4">
    <source>
        <dbReference type="EMBL" id="KAF1764306.1"/>
    </source>
</evidence>
<dbReference type="Pfam" id="PF00253">
    <property type="entry name" value="Ribosomal_S14"/>
    <property type="match status" value="1"/>
</dbReference>
<dbReference type="CTD" id="9823599"/>
<dbReference type="PANTHER" id="PTHR19836">
    <property type="entry name" value="30S RIBOSOMAL PROTEIN S14"/>
    <property type="match status" value="1"/>
</dbReference>
<dbReference type="Proteomes" id="UP000483820">
    <property type="component" value="Chromosome II"/>
</dbReference>
<proteinExistence type="inferred from homology"/>
<dbReference type="InterPro" id="IPR001209">
    <property type="entry name" value="Ribosomal_uS14"/>
</dbReference>
<sequence length="209" mass="24084">MLRALRGAAELLSTALVKRNGEMAARRFLSTPTQEAVAAAETALKSATDVNTETAEVVTSSPEDSGEPAAKVQQLTQPYSQEAITKLKLDQYPLYVEREWWKTGKRMTFWASWRQLRDVKRREQIQEVGADRMRLKAIKFNTILPQAIRDEAAEKMQTARKYDHPRLILNMCQFTGRQRGKIKPYRLSRHLFRRFADRSALSGVQRAMW</sequence>
<dbReference type="FunFam" id="1.10.287.1480:FF:000002">
    <property type="entry name" value="Probable 40S ribosomal protein S14, mitochondrial"/>
    <property type="match status" value="1"/>
</dbReference>
<keyword evidence="3" id="KW-0687">Ribonucleoprotein</keyword>
<dbReference type="GO" id="GO:0006412">
    <property type="term" value="P:translation"/>
    <property type="evidence" value="ECO:0007669"/>
    <property type="project" value="InterPro"/>
</dbReference>
<dbReference type="GO" id="GO:0005763">
    <property type="term" value="C:mitochondrial small ribosomal subunit"/>
    <property type="evidence" value="ECO:0007669"/>
    <property type="project" value="TreeGrafter"/>
</dbReference>
<evidence type="ECO:0000313" key="5">
    <source>
        <dbReference type="Proteomes" id="UP000483820"/>
    </source>
</evidence>
<evidence type="ECO:0000256" key="1">
    <source>
        <dbReference type="ARBA" id="ARBA00009083"/>
    </source>
</evidence>
<dbReference type="GeneID" id="9823599"/>
<dbReference type="GO" id="GO:0003735">
    <property type="term" value="F:structural constituent of ribosome"/>
    <property type="evidence" value="ECO:0007669"/>
    <property type="project" value="InterPro"/>
</dbReference>
<comment type="similarity">
    <text evidence="1">Belongs to the universal ribosomal protein uS14 family.</text>
</comment>